<proteinExistence type="predicted"/>
<reference evidence="2" key="1">
    <citation type="submission" date="2025-08" db="UniProtKB">
        <authorList>
            <consortium name="RefSeq"/>
        </authorList>
    </citation>
    <scope>IDENTIFICATION</scope>
    <source>
        <tissue evidence="2">Leaves</tissue>
    </source>
</reference>
<sequence>MYFSRNTLNQDRKKIGEVLENMKEATSGKSLGLPMATAKSKNQVFGYVKSKIRIKAAIMAILNYTTSCFKLPKSLCKDISSRIGNFWWENGEKQNKVHWASWKKLTEVKSKRRIGFRDLEALNTALLAKQI</sequence>
<protein>
    <submittedName>
        <fullName evidence="2">Uncharacterized mitochondrial protein AtMg00310-like</fullName>
    </submittedName>
</protein>
<organism evidence="1 2">
    <name type="scientific">Coffea arabica</name>
    <name type="common">Arabian coffee</name>
    <dbReference type="NCBI Taxonomy" id="13443"/>
    <lineage>
        <taxon>Eukaryota</taxon>
        <taxon>Viridiplantae</taxon>
        <taxon>Streptophyta</taxon>
        <taxon>Embryophyta</taxon>
        <taxon>Tracheophyta</taxon>
        <taxon>Spermatophyta</taxon>
        <taxon>Magnoliopsida</taxon>
        <taxon>eudicotyledons</taxon>
        <taxon>Gunneridae</taxon>
        <taxon>Pentapetalae</taxon>
        <taxon>asterids</taxon>
        <taxon>lamiids</taxon>
        <taxon>Gentianales</taxon>
        <taxon>Rubiaceae</taxon>
        <taxon>Ixoroideae</taxon>
        <taxon>Gardenieae complex</taxon>
        <taxon>Bertiereae - Coffeeae clade</taxon>
        <taxon>Coffeeae</taxon>
        <taxon>Coffea</taxon>
    </lineage>
</organism>
<dbReference type="Proteomes" id="UP001652660">
    <property type="component" value="Chromosome 10c"/>
</dbReference>
<gene>
    <name evidence="2" type="primary">LOC140015989</name>
</gene>
<name>A0ABM4VZG5_COFAR</name>
<accession>A0ABM4VZG5</accession>
<dbReference type="PANTHER" id="PTHR33116">
    <property type="entry name" value="REVERSE TRANSCRIPTASE ZINC-BINDING DOMAIN-CONTAINING PROTEIN-RELATED-RELATED"/>
    <property type="match status" value="1"/>
</dbReference>
<evidence type="ECO:0000313" key="1">
    <source>
        <dbReference type="Proteomes" id="UP001652660"/>
    </source>
</evidence>
<keyword evidence="1" id="KW-1185">Reference proteome</keyword>
<dbReference type="PANTHER" id="PTHR33116:SF86">
    <property type="entry name" value="REVERSE TRANSCRIPTASE DOMAIN-CONTAINING PROTEIN"/>
    <property type="match status" value="1"/>
</dbReference>
<dbReference type="GeneID" id="140015989"/>
<dbReference type="RefSeq" id="XP_071924928.1">
    <property type="nucleotide sequence ID" value="XM_072068827.1"/>
</dbReference>
<evidence type="ECO:0000313" key="2">
    <source>
        <dbReference type="RefSeq" id="XP_071924928.1"/>
    </source>
</evidence>